<accession>A0ABP6RJ66</accession>
<evidence type="ECO:0000313" key="2">
    <source>
        <dbReference type="EMBL" id="GAA3352978.1"/>
    </source>
</evidence>
<gene>
    <name evidence="2" type="ORF">GCM10020366_04640</name>
</gene>
<proteinExistence type="predicted"/>
<dbReference type="Proteomes" id="UP001500483">
    <property type="component" value="Unassembled WGS sequence"/>
</dbReference>
<name>A0ABP6RJ66_9PSEU</name>
<comment type="caution">
    <text evidence="2">The sequence shown here is derived from an EMBL/GenBank/DDBJ whole genome shotgun (WGS) entry which is preliminary data.</text>
</comment>
<organism evidence="2 3">
    <name type="scientific">Saccharopolyspora gregorii</name>
    <dbReference type="NCBI Taxonomy" id="33914"/>
    <lineage>
        <taxon>Bacteria</taxon>
        <taxon>Bacillati</taxon>
        <taxon>Actinomycetota</taxon>
        <taxon>Actinomycetes</taxon>
        <taxon>Pseudonocardiales</taxon>
        <taxon>Pseudonocardiaceae</taxon>
        <taxon>Saccharopolyspora</taxon>
    </lineage>
</organism>
<feature type="compositionally biased region" description="Basic and acidic residues" evidence="1">
    <location>
        <begin position="30"/>
        <end position="97"/>
    </location>
</feature>
<reference evidence="3" key="1">
    <citation type="journal article" date="2019" name="Int. J. Syst. Evol. Microbiol.">
        <title>The Global Catalogue of Microorganisms (GCM) 10K type strain sequencing project: providing services to taxonomists for standard genome sequencing and annotation.</title>
        <authorList>
            <consortium name="The Broad Institute Genomics Platform"/>
            <consortium name="The Broad Institute Genome Sequencing Center for Infectious Disease"/>
            <person name="Wu L."/>
            <person name="Ma J."/>
        </authorList>
    </citation>
    <scope>NUCLEOTIDE SEQUENCE [LARGE SCALE GENOMIC DNA]</scope>
    <source>
        <strain evidence="3">JCM 9687</strain>
    </source>
</reference>
<evidence type="ECO:0000256" key="1">
    <source>
        <dbReference type="SAM" id="MobiDB-lite"/>
    </source>
</evidence>
<dbReference type="RefSeq" id="WP_344923949.1">
    <property type="nucleotide sequence ID" value="NZ_BAAAYK010000010.1"/>
</dbReference>
<feature type="compositionally biased region" description="Basic and acidic residues" evidence="1">
    <location>
        <begin position="1"/>
        <end position="11"/>
    </location>
</feature>
<protein>
    <submittedName>
        <fullName evidence="2">Uncharacterized protein</fullName>
    </submittedName>
</protein>
<feature type="region of interest" description="Disordered" evidence="1">
    <location>
        <begin position="1"/>
        <end position="97"/>
    </location>
</feature>
<keyword evidence="3" id="KW-1185">Reference proteome</keyword>
<sequence>MGVHHDGRDRGCLGVQPGDDAAVRQAAYGYREEQRRNERRAEDEDCGSDGRRASTDRGEQDGSRQDDEDRSPGEDEQRAEDQRREQDRRREQDEQQD</sequence>
<evidence type="ECO:0000313" key="3">
    <source>
        <dbReference type="Proteomes" id="UP001500483"/>
    </source>
</evidence>
<dbReference type="EMBL" id="BAAAYK010000010">
    <property type="protein sequence ID" value="GAA3352978.1"/>
    <property type="molecule type" value="Genomic_DNA"/>
</dbReference>